<dbReference type="InterPro" id="IPR025410">
    <property type="entry name" value="Lant_dehyd"/>
</dbReference>
<dbReference type="AlphaFoldDB" id="A0A1G9QWS9"/>
<evidence type="ECO:0000313" key="3">
    <source>
        <dbReference type="EMBL" id="SDM14695.1"/>
    </source>
</evidence>
<organism evidence="3 4">
    <name type="scientific">Nonomuraea jiangxiensis</name>
    <dbReference type="NCBI Taxonomy" id="633440"/>
    <lineage>
        <taxon>Bacteria</taxon>
        <taxon>Bacillati</taxon>
        <taxon>Actinomycetota</taxon>
        <taxon>Actinomycetes</taxon>
        <taxon>Streptosporangiales</taxon>
        <taxon>Streptosporangiaceae</taxon>
        <taxon>Nonomuraea</taxon>
    </lineage>
</organism>
<feature type="region of interest" description="Disordered" evidence="1">
    <location>
        <begin position="543"/>
        <end position="564"/>
    </location>
</feature>
<evidence type="ECO:0000313" key="4">
    <source>
        <dbReference type="Proteomes" id="UP000199202"/>
    </source>
</evidence>
<dbReference type="PIRSF" id="PIRSF037228">
    <property type="entry name" value="Lant_mod_RumM"/>
    <property type="match status" value="1"/>
</dbReference>
<dbReference type="InterPro" id="IPR007822">
    <property type="entry name" value="LANC-like"/>
</dbReference>
<dbReference type="SMART" id="SM01260">
    <property type="entry name" value="LANC_like"/>
    <property type="match status" value="1"/>
</dbReference>
<dbReference type="Gene3D" id="1.50.10.20">
    <property type="match status" value="1"/>
</dbReference>
<name>A0A1G9QWS9_9ACTN</name>
<keyword evidence="4" id="KW-1185">Reference proteome</keyword>
<protein>
    <submittedName>
        <fullName evidence="3">Type 2 lantibiotic biosynthesis protein LanM</fullName>
    </submittedName>
</protein>
<dbReference type="GO" id="GO:0031179">
    <property type="term" value="P:peptide modification"/>
    <property type="evidence" value="ECO:0007669"/>
    <property type="project" value="InterPro"/>
</dbReference>
<dbReference type="STRING" id="633440.SAMN05421869_13715"/>
<gene>
    <name evidence="3" type="ORF">SAMN05421869_13715</name>
</gene>
<dbReference type="EMBL" id="FNDJ01000037">
    <property type="protein sequence ID" value="SDM14695.1"/>
    <property type="molecule type" value="Genomic_DNA"/>
</dbReference>
<dbReference type="InterPro" id="IPR017146">
    <property type="entry name" value="Lanti_2_LanM"/>
</dbReference>
<evidence type="ECO:0000259" key="2">
    <source>
        <dbReference type="Pfam" id="PF13575"/>
    </source>
</evidence>
<dbReference type="OrthoDB" id="9148343at2"/>
<dbReference type="Proteomes" id="UP000199202">
    <property type="component" value="Unassembled WGS sequence"/>
</dbReference>
<dbReference type="Pfam" id="PF05147">
    <property type="entry name" value="LANC_like"/>
    <property type="match status" value="1"/>
</dbReference>
<evidence type="ECO:0000256" key="1">
    <source>
        <dbReference type="SAM" id="MobiDB-lite"/>
    </source>
</evidence>
<feature type="domain" description="Lantibiotic biosynthesis protein dehydration" evidence="2">
    <location>
        <begin position="126"/>
        <end position="490"/>
    </location>
</feature>
<accession>A0A1G9QWS9</accession>
<dbReference type="Pfam" id="PF13575">
    <property type="entry name" value="DUF4135"/>
    <property type="match status" value="1"/>
</dbReference>
<sequence length="935" mass="100419">MRDTVNESTPASPWSARRISVRLYGSRYDEVPFSGLMARFADRYEALLRSAAETGQDLLTRQAWDSLVENLIGDLVAISHRTLILELHRARSGGLLQGDTPEERYRDYSDRLLGDPAYLASLFRTYPLLEQALERCAGNWMTTCLELLSRLRADLPLLRRHGFLTGGAEAVSSLRTGLGDPHNGGRSVTEVTFTGGDRVVYKPRALDAEELYGQAVTLLNELNGEPDLRAMRVINRAAYGWCEFVGHRPAAGQEGIGRFYRRIGSCVALLTCLTASDIHMENLRADGEHPVPVDLETILQPPAPPGAGSELAADLAFELLSTSVLATAMVPGRQLSMETSAIGGGLATAPRRKPALVEPFTDAMRTELVPAALEQAANLPFLEHGRVRPADHVADVVSGFLDAYDTIAAHKPAFRELIRRFRDAEIRYLVRPTRIYGLLLGELHHPRRLGADDHASDQLLTALATSPELASVAAAERSQLLAGDIPRFSAAASSTTLRFQGAGEIPGFFGESGRQRAEHRLDRFGPQDRAVQAEILTAALSTLPDCPATEPPRRPPDPGTSLRDSTRQAIDALADDAVLGRADCTWIGLAGNSVRGEPITYGPLPTRLYDGLSGMALLFACAARVYADDRYLDLAIRSIHPVVTGLRGTGQRQVGAYSGTAGDLYVLGHLAVVTADEGYVEAIERCLPSFVRDLGTRQDPGLVSGLAGAAVVASDLYERYGLDDLAAAVALCAERLVSGSPWEGVGDGFAHGTAGIGWALLRAGRVLDDAELRDVGLRALAGDDPRDPAPPDGGTRAWCQGAAGTGIARLLAHRPDFDQEVARAVAAVAQGREPVVHGLCHGDLGRLEFLRLAADRLPGLGREPYLRMRLDLLTSGAIGSHAYGSRFPGLLVGRAGACLTLLRLVAPGAVPSVLWLEGPTRREHHGSHRQPVAAP</sequence>
<dbReference type="CDD" id="cd04792">
    <property type="entry name" value="LanM-like"/>
    <property type="match status" value="1"/>
</dbReference>
<proteinExistence type="predicted"/>
<reference evidence="3 4" key="1">
    <citation type="submission" date="2016-10" db="EMBL/GenBank/DDBJ databases">
        <authorList>
            <person name="de Groot N.N."/>
        </authorList>
    </citation>
    <scope>NUCLEOTIDE SEQUENCE [LARGE SCALE GENOMIC DNA]</scope>
    <source>
        <strain evidence="3 4">CGMCC 4.6533</strain>
    </source>
</reference>
<dbReference type="SUPFAM" id="SSF158745">
    <property type="entry name" value="LanC-like"/>
    <property type="match status" value="1"/>
</dbReference>
<dbReference type="NCBIfam" id="TIGR03897">
    <property type="entry name" value="lanti_2_LanM"/>
    <property type="match status" value="1"/>
</dbReference>